<evidence type="ECO:0000313" key="2">
    <source>
        <dbReference type="EMBL" id="TRD22616.1"/>
    </source>
</evidence>
<comment type="caution">
    <text evidence="2">The sequence shown here is derived from an EMBL/GenBank/DDBJ whole genome shotgun (WGS) entry which is preliminary data.</text>
</comment>
<accession>A0A547Q8B0</accession>
<dbReference type="AlphaFoldDB" id="A0A547Q8B0"/>
<dbReference type="SUPFAM" id="SSF54427">
    <property type="entry name" value="NTF2-like"/>
    <property type="match status" value="1"/>
</dbReference>
<dbReference type="NCBIfam" id="TIGR02096">
    <property type="entry name" value="ketosteroid isomerase-related protein"/>
    <property type="match status" value="1"/>
</dbReference>
<organism evidence="2 3">
    <name type="scientific">Palleronia caenipelagi</name>
    <dbReference type="NCBI Taxonomy" id="2489174"/>
    <lineage>
        <taxon>Bacteria</taxon>
        <taxon>Pseudomonadati</taxon>
        <taxon>Pseudomonadota</taxon>
        <taxon>Alphaproteobacteria</taxon>
        <taxon>Rhodobacterales</taxon>
        <taxon>Roseobacteraceae</taxon>
        <taxon>Palleronia</taxon>
    </lineage>
</organism>
<protein>
    <submittedName>
        <fullName evidence="2">Isopropylmalate/homocitrate/citramalate synthase</fullName>
    </submittedName>
</protein>
<dbReference type="Gene3D" id="3.10.450.50">
    <property type="match status" value="1"/>
</dbReference>
<dbReference type="Proteomes" id="UP000318590">
    <property type="component" value="Unassembled WGS sequence"/>
</dbReference>
<name>A0A547Q8B0_9RHOB</name>
<keyword evidence="3" id="KW-1185">Reference proteome</keyword>
<dbReference type="RefSeq" id="WP_142833560.1">
    <property type="nucleotide sequence ID" value="NZ_VFSV01000005.1"/>
</dbReference>
<gene>
    <name evidence="2" type="ORF">FEV53_04155</name>
</gene>
<sequence>MSDTDLTIARHYFDAFNAGDAEAMLNLISEDVQHFVNQGDVRHGKDAFRAFLAEMDRAYSEHISDLTLFDGPPGRVAAEFTIDGTYKATQPSLPAATGQRYSLPVGSFLSITSGQITRVTTYYNLADWLRQVSE</sequence>
<evidence type="ECO:0000259" key="1">
    <source>
        <dbReference type="Pfam" id="PF12680"/>
    </source>
</evidence>
<feature type="domain" description="SnoaL-like" evidence="1">
    <location>
        <begin position="9"/>
        <end position="119"/>
    </location>
</feature>
<reference evidence="2 3" key="1">
    <citation type="submission" date="2019-06" db="EMBL/GenBank/DDBJ databases">
        <title>Paenimaribius caenipelagi gen. nov., sp. nov., isolated from a tidal flat.</title>
        <authorList>
            <person name="Yoon J.-H."/>
        </authorList>
    </citation>
    <scope>NUCLEOTIDE SEQUENCE [LARGE SCALE GENOMIC DNA]</scope>
    <source>
        <strain evidence="2 3">JBTF-M29</strain>
    </source>
</reference>
<dbReference type="InterPro" id="IPR011721">
    <property type="entry name" value="CHP02096"/>
</dbReference>
<dbReference type="Pfam" id="PF12680">
    <property type="entry name" value="SnoaL_2"/>
    <property type="match status" value="1"/>
</dbReference>
<dbReference type="InterPro" id="IPR037401">
    <property type="entry name" value="SnoaL-like"/>
</dbReference>
<evidence type="ECO:0000313" key="3">
    <source>
        <dbReference type="Proteomes" id="UP000318590"/>
    </source>
</evidence>
<dbReference type="InterPro" id="IPR032710">
    <property type="entry name" value="NTF2-like_dom_sf"/>
</dbReference>
<dbReference type="OrthoDB" id="582835at2"/>
<dbReference type="EMBL" id="VFSV01000005">
    <property type="protein sequence ID" value="TRD22616.1"/>
    <property type="molecule type" value="Genomic_DNA"/>
</dbReference>
<proteinExistence type="predicted"/>